<evidence type="ECO:0000256" key="1">
    <source>
        <dbReference type="SAM" id="Phobius"/>
    </source>
</evidence>
<feature type="transmembrane region" description="Helical" evidence="1">
    <location>
        <begin position="6"/>
        <end position="28"/>
    </location>
</feature>
<keyword evidence="1" id="KW-0472">Membrane</keyword>
<sequence length="49" mass="5014">MFGGAVAGATAPVVTYALMAVNILAYVVEVARSETVDRFGMLGAVLVDP</sequence>
<organism evidence="2">
    <name type="scientific">Streptomyces sp. gb1(2016)</name>
    <dbReference type="NCBI Taxonomy" id="1828321"/>
    <lineage>
        <taxon>Bacteria</taxon>
        <taxon>Bacillati</taxon>
        <taxon>Actinomycetota</taxon>
        <taxon>Actinomycetes</taxon>
        <taxon>Kitasatosporales</taxon>
        <taxon>Streptomycetaceae</taxon>
        <taxon>Streptomyces</taxon>
    </lineage>
</organism>
<comment type="caution">
    <text evidence="2">The sequence shown here is derived from an EMBL/GenBank/DDBJ whole genome shotgun (WGS) entry which is preliminary data.</text>
</comment>
<keyword evidence="2" id="KW-0378">Hydrolase</keyword>
<evidence type="ECO:0000313" key="2">
    <source>
        <dbReference type="EMBL" id="TXS24796.1"/>
    </source>
</evidence>
<dbReference type="GO" id="GO:0006508">
    <property type="term" value="P:proteolysis"/>
    <property type="evidence" value="ECO:0007669"/>
    <property type="project" value="UniProtKB-KW"/>
</dbReference>
<protein>
    <submittedName>
        <fullName evidence="2">Rhomboid family intramembrane serine protease</fullName>
    </submittedName>
</protein>
<feature type="non-terminal residue" evidence="2">
    <location>
        <position position="49"/>
    </location>
</feature>
<dbReference type="GO" id="GO:0008233">
    <property type="term" value="F:peptidase activity"/>
    <property type="evidence" value="ECO:0007669"/>
    <property type="project" value="UniProtKB-KW"/>
</dbReference>
<keyword evidence="1" id="KW-1133">Transmembrane helix</keyword>
<proteinExistence type="predicted"/>
<keyword evidence="1" id="KW-0812">Transmembrane</keyword>
<keyword evidence="2" id="KW-0645">Protease</keyword>
<dbReference type="EMBL" id="RDBM01000037">
    <property type="protein sequence ID" value="TXS24796.1"/>
    <property type="molecule type" value="Genomic_DNA"/>
</dbReference>
<dbReference type="AlphaFoldDB" id="A0A652KMJ7"/>
<reference evidence="2" key="1">
    <citation type="submission" date="2018-10" db="EMBL/GenBank/DDBJ databases">
        <authorList>
            <person name="Hariharan J."/>
            <person name="Choudoir M.J."/>
            <person name="Diebold P."/>
            <person name="Panke-Buisse K."/>
            <person name="Campbell A.N."/>
            <person name="Buckley D.H."/>
        </authorList>
    </citation>
    <scope>NUCLEOTIDE SEQUENCE</scope>
    <source>
        <strain evidence="2">Gb1</strain>
    </source>
</reference>
<accession>A0A652KMJ7</accession>
<name>A0A652KMJ7_9ACTN</name>
<gene>
    <name evidence="2" type="ORF">EAO74_30955</name>
</gene>